<organism evidence="12 13">
    <name type="scientific">Ectobacillus funiculus</name>
    <dbReference type="NCBI Taxonomy" id="137993"/>
    <lineage>
        <taxon>Bacteria</taxon>
        <taxon>Bacillati</taxon>
        <taxon>Bacillota</taxon>
        <taxon>Bacilli</taxon>
        <taxon>Bacillales</taxon>
        <taxon>Bacillaceae</taxon>
        <taxon>Ectobacillus</taxon>
    </lineage>
</organism>
<dbReference type="SUPFAM" id="SSF55821">
    <property type="entry name" value="YrdC/RibB"/>
    <property type="match status" value="1"/>
</dbReference>
<accession>A0ABV5WDK6</accession>
<dbReference type="Pfam" id="PF00926">
    <property type="entry name" value="DHBP_synthase"/>
    <property type="match status" value="1"/>
</dbReference>
<dbReference type="InterPro" id="IPR015865">
    <property type="entry name" value="Riboflavin_kinase_bac/euk"/>
</dbReference>
<evidence type="ECO:0000256" key="3">
    <source>
        <dbReference type="ARBA" id="ARBA00022619"/>
    </source>
</evidence>
<proteinExistence type="predicted"/>
<dbReference type="Pfam" id="PF01687">
    <property type="entry name" value="Flavokinase"/>
    <property type="match status" value="1"/>
</dbReference>
<dbReference type="SMART" id="SM00904">
    <property type="entry name" value="Flavokinase"/>
    <property type="match status" value="1"/>
</dbReference>
<evidence type="ECO:0000256" key="10">
    <source>
        <dbReference type="ARBA" id="ARBA00047880"/>
    </source>
</evidence>
<feature type="domain" description="Riboflavin kinase" evidence="11">
    <location>
        <begin position="202"/>
        <end position="323"/>
    </location>
</feature>
<evidence type="ECO:0000313" key="12">
    <source>
        <dbReference type="EMBL" id="MFB9758689.1"/>
    </source>
</evidence>
<dbReference type="SUPFAM" id="SSF82114">
    <property type="entry name" value="Riboflavin kinase-like"/>
    <property type="match status" value="1"/>
</dbReference>
<keyword evidence="4" id="KW-0285">Flavoprotein</keyword>
<keyword evidence="8" id="KW-0547">Nucleotide-binding</keyword>
<gene>
    <name evidence="12" type="ORF">ACFFMS_09295</name>
</gene>
<comment type="catalytic activity">
    <reaction evidence="10">
        <text>riboflavin + ATP = FMN + ADP + H(+)</text>
        <dbReference type="Rhea" id="RHEA:14357"/>
        <dbReference type="ChEBI" id="CHEBI:15378"/>
        <dbReference type="ChEBI" id="CHEBI:30616"/>
        <dbReference type="ChEBI" id="CHEBI:57986"/>
        <dbReference type="ChEBI" id="CHEBI:58210"/>
        <dbReference type="ChEBI" id="CHEBI:456216"/>
        <dbReference type="EC" id="2.7.1.26"/>
    </reaction>
</comment>
<name>A0ABV5WDK6_9BACI</name>
<evidence type="ECO:0000259" key="11">
    <source>
        <dbReference type="SMART" id="SM00904"/>
    </source>
</evidence>
<sequence length="339" mass="37812">MTASVIERGIGRMKDGELIILLDDINTGTGTLVGAAQHVTPNLVNFMTKIGKGLISVCLTEENAKRLDLLFMVDRSLNPKTKPFTVSVDHRTNTTGISAYERADTIRAFTYEDVQPGDFRKPGHIFPLAGKENGLLQRVDIVEAVIDLTKMASLAPVGYICDILNQKGEMASELEIETMSEEYGLPILKMSEMMEVRRNDVLCTFTGKVISGNQIGRQIGFPTANLRINEDEVQLSNGVYGVKVIYNERLFTGIMNVGIRPTISEEAMVHYEVHIFDFDEMIYDEVLQIEACFFVREEISFFNLDQLILQIKNDVELVKSRLHAGEKAKETALLIGGIA</sequence>
<evidence type="ECO:0000256" key="5">
    <source>
        <dbReference type="ARBA" id="ARBA00022643"/>
    </source>
</evidence>
<dbReference type="Gene3D" id="3.90.870.10">
    <property type="entry name" value="DHBP synthase"/>
    <property type="match status" value="1"/>
</dbReference>
<evidence type="ECO:0000256" key="8">
    <source>
        <dbReference type="ARBA" id="ARBA00022741"/>
    </source>
</evidence>
<reference evidence="12 13" key="1">
    <citation type="submission" date="2024-09" db="EMBL/GenBank/DDBJ databases">
        <authorList>
            <person name="Sun Q."/>
            <person name="Mori K."/>
        </authorList>
    </citation>
    <scope>NUCLEOTIDE SEQUENCE [LARGE SCALE GENOMIC DNA]</scope>
    <source>
        <strain evidence="12 13">JCM 11201</strain>
    </source>
</reference>
<evidence type="ECO:0000256" key="9">
    <source>
        <dbReference type="ARBA" id="ARBA00022840"/>
    </source>
</evidence>
<evidence type="ECO:0000313" key="13">
    <source>
        <dbReference type="Proteomes" id="UP001589609"/>
    </source>
</evidence>
<evidence type="ECO:0000256" key="1">
    <source>
        <dbReference type="ARBA" id="ARBA00002284"/>
    </source>
</evidence>
<keyword evidence="7" id="KW-0479">Metal-binding</keyword>
<keyword evidence="5" id="KW-0288">FMN</keyword>
<comment type="pathway">
    <text evidence="2">Cofactor biosynthesis; riboflavin biosynthesis; 2-hydroxy-3-oxobutyl phosphate from D-ribulose 5-phosphate: step 1/1.</text>
</comment>
<keyword evidence="9" id="KW-0067">ATP-binding</keyword>
<dbReference type="InterPro" id="IPR017945">
    <property type="entry name" value="DHBP_synth_RibB-like_a/b_dom"/>
</dbReference>
<protein>
    <submittedName>
        <fullName evidence="12">3,4-dihydroxy-2-butanone-4-phosphate synthase</fullName>
    </submittedName>
</protein>
<dbReference type="RefSeq" id="WP_379948980.1">
    <property type="nucleotide sequence ID" value="NZ_JBHMAF010000038.1"/>
</dbReference>
<dbReference type="InterPro" id="IPR000422">
    <property type="entry name" value="DHBP_synthase_RibB"/>
</dbReference>
<dbReference type="EMBL" id="JBHMAF010000038">
    <property type="protein sequence ID" value="MFB9758689.1"/>
    <property type="molecule type" value="Genomic_DNA"/>
</dbReference>
<evidence type="ECO:0000256" key="7">
    <source>
        <dbReference type="ARBA" id="ARBA00022723"/>
    </source>
</evidence>
<dbReference type="Gene3D" id="2.40.30.30">
    <property type="entry name" value="Riboflavin kinase-like"/>
    <property type="match status" value="1"/>
</dbReference>
<evidence type="ECO:0000256" key="4">
    <source>
        <dbReference type="ARBA" id="ARBA00022630"/>
    </source>
</evidence>
<keyword evidence="13" id="KW-1185">Reference proteome</keyword>
<dbReference type="Proteomes" id="UP001589609">
    <property type="component" value="Unassembled WGS sequence"/>
</dbReference>
<dbReference type="PANTHER" id="PTHR21327:SF18">
    <property type="entry name" value="3,4-DIHYDROXY-2-BUTANONE 4-PHOSPHATE SYNTHASE"/>
    <property type="match status" value="1"/>
</dbReference>
<comment type="function">
    <text evidence="1">Catalyzes the conversion of D-ribulose 5-phosphate to formate and 3,4-dihydroxy-2-butanone 4-phosphate.</text>
</comment>
<keyword evidence="6" id="KW-0808">Transferase</keyword>
<evidence type="ECO:0000256" key="2">
    <source>
        <dbReference type="ARBA" id="ARBA00004904"/>
    </source>
</evidence>
<comment type="caution">
    <text evidence="12">The sequence shown here is derived from an EMBL/GenBank/DDBJ whole genome shotgun (WGS) entry which is preliminary data.</text>
</comment>
<dbReference type="InterPro" id="IPR023465">
    <property type="entry name" value="Riboflavin_kinase_dom_sf"/>
</dbReference>
<dbReference type="PANTHER" id="PTHR21327">
    <property type="entry name" value="GTP CYCLOHYDROLASE II-RELATED"/>
    <property type="match status" value="1"/>
</dbReference>
<evidence type="ECO:0000256" key="6">
    <source>
        <dbReference type="ARBA" id="ARBA00022679"/>
    </source>
</evidence>
<keyword evidence="3" id="KW-0686">Riboflavin biosynthesis</keyword>